<name>K9UFN0_CHAP6</name>
<evidence type="ECO:0000313" key="1">
    <source>
        <dbReference type="EMBL" id="AFY93014.1"/>
    </source>
</evidence>
<evidence type="ECO:0000313" key="2">
    <source>
        <dbReference type="Proteomes" id="UP000010366"/>
    </source>
</evidence>
<dbReference type="KEGG" id="cmp:Cha6605_1906"/>
<dbReference type="EMBL" id="CP003600">
    <property type="protein sequence ID" value="AFY93014.1"/>
    <property type="molecule type" value="Genomic_DNA"/>
</dbReference>
<gene>
    <name evidence="1" type="ORF">Cha6605_1906</name>
</gene>
<dbReference type="AlphaFoldDB" id="K9UFN0"/>
<dbReference type="Proteomes" id="UP000010366">
    <property type="component" value="Chromosome"/>
</dbReference>
<organism evidence="1 2">
    <name type="scientific">Chamaesiphon minutus (strain ATCC 27169 / PCC 6605)</name>
    <dbReference type="NCBI Taxonomy" id="1173020"/>
    <lineage>
        <taxon>Bacteria</taxon>
        <taxon>Bacillati</taxon>
        <taxon>Cyanobacteriota</taxon>
        <taxon>Cyanophyceae</taxon>
        <taxon>Gomontiellales</taxon>
        <taxon>Chamaesiphonaceae</taxon>
        <taxon>Chamaesiphon</taxon>
    </lineage>
</organism>
<reference evidence="1 2" key="1">
    <citation type="submission" date="2012-05" db="EMBL/GenBank/DDBJ databases">
        <title>Finished chromosome of genome of Chamaesiphon sp. PCC 6605.</title>
        <authorList>
            <consortium name="US DOE Joint Genome Institute"/>
            <person name="Gugger M."/>
            <person name="Coursin T."/>
            <person name="Rippka R."/>
            <person name="Tandeau De Marsac N."/>
            <person name="Huntemann M."/>
            <person name="Wei C.-L."/>
            <person name="Han J."/>
            <person name="Detter J.C."/>
            <person name="Han C."/>
            <person name="Tapia R."/>
            <person name="Chen A."/>
            <person name="Kyrpides N."/>
            <person name="Mavromatis K."/>
            <person name="Markowitz V."/>
            <person name="Szeto E."/>
            <person name="Ivanova N."/>
            <person name="Pagani I."/>
            <person name="Pati A."/>
            <person name="Goodwin L."/>
            <person name="Nordberg H.P."/>
            <person name="Cantor M.N."/>
            <person name="Hua S.X."/>
            <person name="Woyke T."/>
            <person name="Kerfeld C.A."/>
        </authorList>
    </citation>
    <scope>NUCLEOTIDE SEQUENCE [LARGE SCALE GENOMIC DNA]</scope>
    <source>
        <strain evidence="2">ATCC 27169 / PCC 6605</strain>
    </source>
</reference>
<proteinExistence type="predicted"/>
<accession>K9UFN0</accession>
<dbReference type="HOGENOM" id="CLU_3005757_0_0_3"/>
<sequence length="64" mass="7405">MIIVNNMFATKLTLLTDRIAKIPGLRVWSKFKSSMSAHDRHQLANHYSTVEEIDDVPPYDDPLY</sequence>
<protein>
    <submittedName>
        <fullName evidence="1">Uncharacterized protein</fullName>
    </submittedName>
</protein>
<keyword evidence="2" id="KW-1185">Reference proteome</keyword>